<keyword evidence="5 19" id="KW-0732">Signal</keyword>
<evidence type="ECO:0000256" key="15">
    <source>
        <dbReference type="ARBA" id="ARBA00023303"/>
    </source>
</evidence>
<dbReference type="SUPFAM" id="SSF63712">
    <property type="entry name" value="Nicotinic receptor ligand binding domain-like"/>
    <property type="match status" value="1"/>
</dbReference>
<reference evidence="24" key="1">
    <citation type="journal article" date="2002" name="Science">
        <title>The draft genome of Ciona intestinalis: insights into chordate and vertebrate origins.</title>
        <authorList>
            <person name="Dehal P."/>
            <person name="Satou Y."/>
            <person name="Campbell R.K."/>
            <person name="Chapman J."/>
            <person name="Degnan B."/>
            <person name="De Tomaso A."/>
            <person name="Davidson B."/>
            <person name="Di Gregorio A."/>
            <person name="Gelpke M."/>
            <person name="Goodstein D.M."/>
            <person name="Harafuji N."/>
            <person name="Hastings K.E."/>
            <person name="Ho I."/>
            <person name="Hotta K."/>
            <person name="Huang W."/>
            <person name="Kawashima T."/>
            <person name="Lemaire P."/>
            <person name="Martinez D."/>
            <person name="Meinertzhagen I.A."/>
            <person name="Necula S."/>
            <person name="Nonaka M."/>
            <person name="Putnam N."/>
            <person name="Rash S."/>
            <person name="Saiga H."/>
            <person name="Satake M."/>
            <person name="Terry A."/>
            <person name="Yamada L."/>
            <person name="Wang H.G."/>
            <person name="Awazu S."/>
            <person name="Azumi K."/>
            <person name="Boore J."/>
            <person name="Branno M."/>
            <person name="Chin-Bow S."/>
            <person name="DeSantis R."/>
            <person name="Doyle S."/>
            <person name="Francino P."/>
            <person name="Keys D.N."/>
            <person name="Haga S."/>
            <person name="Hayashi H."/>
            <person name="Hino K."/>
            <person name="Imai K.S."/>
            <person name="Inaba K."/>
            <person name="Kano S."/>
            <person name="Kobayashi K."/>
            <person name="Kobayashi M."/>
            <person name="Lee B.I."/>
            <person name="Makabe K.W."/>
            <person name="Manohar C."/>
            <person name="Matassi G."/>
            <person name="Medina M."/>
            <person name="Mochizuki Y."/>
            <person name="Mount S."/>
            <person name="Morishita T."/>
            <person name="Miura S."/>
            <person name="Nakayama A."/>
            <person name="Nishizaka S."/>
            <person name="Nomoto H."/>
            <person name="Ohta F."/>
            <person name="Oishi K."/>
            <person name="Rigoutsos I."/>
            <person name="Sano M."/>
            <person name="Sasaki A."/>
            <person name="Sasakura Y."/>
            <person name="Shoguchi E."/>
            <person name="Shin-i T."/>
            <person name="Spagnuolo A."/>
            <person name="Stainier D."/>
            <person name="Suzuki M.M."/>
            <person name="Tassy O."/>
            <person name="Takatori N."/>
            <person name="Tokuoka M."/>
            <person name="Yagi K."/>
            <person name="Yoshizaki F."/>
            <person name="Wada S."/>
            <person name="Zhang C."/>
            <person name="Hyatt P.D."/>
            <person name="Larimer F."/>
            <person name="Detter C."/>
            <person name="Doggett N."/>
            <person name="Glavina T."/>
            <person name="Hawkins T."/>
            <person name="Richardson P."/>
            <person name="Lucas S."/>
            <person name="Kohara Y."/>
            <person name="Levine M."/>
            <person name="Satoh N."/>
            <person name="Rokhsar D.S."/>
        </authorList>
    </citation>
    <scope>NUCLEOTIDE SEQUENCE [LARGE SCALE GENOMIC DNA]</scope>
</reference>
<dbReference type="STRING" id="7719.ENSCINP00000034509"/>
<dbReference type="InterPro" id="IPR006029">
    <property type="entry name" value="Neurotrans-gated_channel_TM"/>
</dbReference>
<evidence type="ECO:0000256" key="9">
    <source>
        <dbReference type="ARBA" id="ARBA00023136"/>
    </source>
</evidence>
<dbReference type="GO" id="GO:0045202">
    <property type="term" value="C:synapse"/>
    <property type="evidence" value="ECO:0000318"/>
    <property type="project" value="GO_Central"/>
</dbReference>
<dbReference type="GO" id="GO:0005231">
    <property type="term" value="F:excitatory extracellular ligand-gated monoatomic ion channel activity"/>
    <property type="evidence" value="ECO:0000318"/>
    <property type="project" value="GO_Central"/>
</dbReference>
<feature type="domain" description="Neurotransmitter-gated ion-channel transmembrane" evidence="22">
    <location>
        <begin position="636"/>
        <end position="738"/>
    </location>
</feature>
<feature type="domain" description="Neurotransmitter-gated ion-channel ligand-binding" evidence="21">
    <location>
        <begin position="32"/>
        <end position="236"/>
    </location>
</feature>
<proteinExistence type="inferred from homology"/>
<dbReference type="InterPro" id="IPR006201">
    <property type="entry name" value="Neur_channel"/>
</dbReference>
<feature type="transmembrane region" description="Helical" evidence="19">
    <location>
        <begin position="237"/>
        <end position="262"/>
    </location>
</feature>
<sequence>MDFSFLKLVQWKSLCILACLHIGNTDASKTDEKLSQFLFSNYNKHIRPARTLGDVTNVTFYLTLLQLISVTEKSEEMTTSQYVTIRWEDPRLIWNPKDFGGVTQIRLPSQLFWKPDLVLYNNNDGEYDTTVPVNALLNHTGMVEWLPAAIYKSACKIKVDLFPFDWQNCTMKFRSFTYDKTELYITSAYNKVVVDKAAYRDNGEWTIIHCPIKTNEDVNDPSYQDISLYFIIQRKPLFYIINIIIPCVLISSLSVLVFYLPSGSSEKMTMSISVLLGLTVYLLLLAKRVPETSLGVPLIGAYLLFTMLTVTLSIIFSVVVLNIYHRTPSTSEMPEWVRSLFMGTLPDLLRMEKPLSTRRLLLQTERRKLDDPIVSKNPYTHIARQTERDALLTDAYVEQAIPTAEQNLIILEEYKRNQQLVSSISRRSQHLRSRRTNKANDFSENGRKTEKNRRHRKQRQSCHDDQSWKYHGDDLNTTQFLQENIPMNLSEDGWGKEPIVCPEKYLPRSKSCSFDSKKHCAYIKEYQNHGDIATSLPLLGDSHRNNYDQLKEDQGNANPVQDSFENEELYLYKTHNEKIWCSKPRRTDLKGQTRIRNRPRPFQNLRSPHLKPRENGYHSHNTKHTSGDIKSPNVTTYESLFIDEEEQDASHYNTPTSTGAANCFESVEFVTNECKSVGKLSEEALLAASAVDFIAENMKTTDKMKIMIEDWHFVATVVDRLLLWIFMLVFLAGTLYFFIKATLNAPPQHPFEDNDPKYAMCWKTDEHHKYHLLE</sequence>
<evidence type="ECO:0000259" key="21">
    <source>
        <dbReference type="Pfam" id="PF02931"/>
    </source>
</evidence>
<name>H2XXX5_CIOIN</name>
<dbReference type="SUPFAM" id="SSF90112">
    <property type="entry name" value="Neurotransmitter-gated ion-channel transmembrane pore"/>
    <property type="match status" value="1"/>
</dbReference>
<dbReference type="Pfam" id="PF02932">
    <property type="entry name" value="Neur_chan_memb"/>
    <property type="match status" value="2"/>
</dbReference>
<dbReference type="InterPro" id="IPR002394">
    <property type="entry name" value="Nicotinic_acetylcholine_rcpt"/>
</dbReference>
<comment type="similarity">
    <text evidence="19">Belongs to the ligand-gated ion channel (TC 1.A.9) family.</text>
</comment>
<feature type="region of interest" description="Disordered" evidence="20">
    <location>
        <begin position="422"/>
        <end position="470"/>
    </location>
</feature>
<dbReference type="Ensembl" id="ENSCINT00000031717.1">
    <property type="protein sequence ID" value="ENSCINP00000034509.1"/>
    <property type="gene ID" value="ENSCING00000022006.1"/>
</dbReference>
<feature type="transmembrane region" description="Helical" evidence="19">
    <location>
        <begin position="721"/>
        <end position="739"/>
    </location>
</feature>
<reference evidence="23" key="3">
    <citation type="submission" date="2025-09" db="UniProtKB">
        <authorList>
            <consortium name="Ensembl"/>
        </authorList>
    </citation>
    <scope>IDENTIFICATION</scope>
</reference>
<keyword evidence="10" id="KW-1015">Disulfide bond</keyword>
<reference evidence="23" key="2">
    <citation type="submission" date="2025-08" db="UniProtKB">
        <authorList>
            <consortium name="Ensembl"/>
        </authorList>
    </citation>
    <scope>IDENTIFICATION</scope>
</reference>
<evidence type="ECO:0000256" key="5">
    <source>
        <dbReference type="ARBA" id="ARBA00022729"/>
    </source>
</evidence>
<feature type="transmembrane region" description="Helical" evidence="19">
    <location>
        <begin position="298"/>
        <end position="324"/>
    </location>
</feature>
<feature type="compositionally biased region" description="Basic residues" evidence="20">
    <location>
        <begin position="450"/>
        <end position="460"/>
    </location>
</feature>
<evidence type="ECO:0000256" key="4">
    <source>
        <dbReference type="ARBA" id="ARBA00022692"/>
    </source>
</evidence>
<feature type="domain" description="Neurotransmitter-gated ion-channel transmembrane" evidence="22">
    <location>
        <begin position="243"/>
        <end position="439"/>
    </location>
</feature>
<evidence type="ECO:0000313" key="23">
    <source>
        <dbReference type="Ensembl" id="ENSCINP00000034509.1"/>
    </source>
</evidence>
<dbReference type="HOGENOM" id="CLU_018074_1_0_1"/>
<keyword evidence="6 19" id="KW-1133">Transmembrane helix</keyword>
<evidence type="ECO:0000256" key="13">
    <source>
        <dbReference type="ARBA" id="ARBA00023257"/>
    </source>
</evidence>
<comment type="function">
    <text evidence="1">After binding acetylcholine, the AChR responds by an extensive change in conformation that affects all subunits and leads to opening of an ion-conducting channel across the plasma membrane.</text>
</comment>
<dbReference type="Gene3D" id="2.70.170.10">
    <property type="entry name" value="Neurotransmitter-gated ion-channel ligand-binding domain"/>
    <property type="match status" value="1"/>
</dbReference>
<evidence type="ECO:0000313" key="24">
    <source>
        <dbReference type="Proteomes" id="UP000008144"/>
    </source>
</evidence>
<organism evidence="23 24">
    <name type="scientific">Ciona intestinalis</name>
    <name type="common">Transparent sea squirt</name>
    <name type="synonym">Ascidia intestinalis</name>
    <dbReference type="NCBI Taxonomy" id="7719"/>
    <lineage>
        <taxon>Eukaryota</taxon>
        <taxon>Metazoa</taxon>
        <taxon>Chordata</taxon>
        <taxon>Tunicata</taxon>
        <taxon>Ascidiacea</taxon>
        <taxon>Phlebobranchia</taxon>
        <taxon>Cionidae</taxon>
        <taxon>Ciona</taxon>
    </lineage>
</organism>
<dbReference type="GeneTree" id="ENSGT00940000166039"/>
<evidence type="ECO:0000256" key="7">
    <source>
        <dbReference type="ARBA" id="ARBA00023018"/>
    </source>
</evidence>
<evidence type="ECO:0000256" key="12">
    <source>
        <dbReference type="ARBA" id="ARBA00023180"/>
    </source>
</evidence>
<keyword evidence="15 19" id="KW-0407">Ion channel</keyword>
<protein>
    <recommendedName>
        <fullName evidence="25">Nicotinic acetylcholine receptor subunit</fullName>
    </recommendedName>
</protein>
<feature type="signal peptide" evidence="19">
    <location>
        <begin position="1"/>
        <end position="27"/>
    </location>
</feature>
<evidence type="ECO:0008006" key="25">
    <source>
        <dbReference type="Google" id="ProtNLM"/>
    </source>
</evidence>
<dbReference type="InterPro" id="IPR018000">
    <property type="entry name" value="Neurotransmitter_ion_chnl_CS"/>
</dbReference>
<dbReference type="GO" id="GO:0005892">
    <property type="term" value="C:acetylcholine-gated channel complex"/>
    <property type="evidence" value="ECO:0000318"/>
    <property type="project" value="GO_Central"/>
</dbReference>
<evidence type="ECO:0000256" key="18">
    <source>
        <dbReference type="ARBA" id="ARBA00036239"/>
    </source>
</evidence>
<dbReference type="Gene3D" id="1.20.58.390">
    <property type="entry name" value="Neurotransmitter-gated ion-channel transmembrane domain"/>
    <property type="match status" value="2"/>
</dbReference>
<dbReference type="GO" id="GO:0043005">
    <property type="term" value="C:neuron projection"/>
    <property type="evidence" value="ECO:0000318"/>
    <property type="project" value="GO_Central"/>
</dbReference>
<dbReference type="GO" id="GO:0015464">
    <property type="term" value="F:acetylcholine receptor activity"/>
    <property type="evidence" value="ECO:0000318"/>
    <property type="project" value="GO_Central"/>
</dbReference>
<dbReference type="PRINTS" id="PR00252">
    <property type="entry name" value="NRIONCHANNEL"/>
</dbReference>
<dbReference type="GO" id="GO:0045211">
    <property type="term" value="C:postsynaptic membrane"/>
    <property type="evidence" value="ECO:0007669"/>
    <property type="project" value="UniProtKB-SubCell"/>
</dbReference>
<dbReference type="PANTHER" id="PTHR18945">
    <property type="entry name" value="NEUROTRANSMITTER GATED ION CHANNEL"/>
    <property type="match status" value="1"/>
</dbReference>
<dbReference type="GO" id="GO:0034220">
    <property type="term" value="P:monoatomic ion transmembrane transport"/>
    <property type="evidence" value="ECO:0000318"/>
    <property type="project" value="GO_Central"/>
</dbReference>
<keyword evidence="11" id="KW-0675">Receptor</keyword>
<dbReference type="InParanoid" id="H2XXX5"/>
<dbReference type="CDD" id="cd18997">
    <property type="entry name" value="LGIC_ECD_nAChR"/>
    <property type="match status" value="1"/>
</dbReference>
<keyword evidence="4 19" id="KW-0812">Transmembrane</keyword>
<keyword evidence="13" id="KW-0628">Postsynaptic cell membrane</keyword>
<dbReference type="InterPro" id="IPR036719">
    <property type="entry name" value="Neuro-gated_channel_TM_sf"/>
</dbReference>
<keyword evidence="2 19" id="KW-0813">Transport</keyword>
<dbReference type="GO" id="GO:0007268">
    <property type="term" value="P:chemical synaptic transmission"/>
    <property type="evidence" value="ECO:0000318"/>
    <property type="project" value="GO_Central"/>
</dbReference>
<dbReference type="CDD" id="cd19064">
    <property type="entry name" value="LGIC_TM_nAChR"/>
    <property type="match status" value="1"/>
</dbReference>
<dbReference type="GO" id="GO:0095500">
    <property type="term" value="P:acetylcholine receptor signaling pathway"/>
    <property type="evidence" value="ECO:0000318"/>
    <property type="project" value="GO_Central"/>
</dbReference>
<dbReference type="PRINTS" id="PR00254">
    <property type="entry name" value="NICOTINICR"/>
</dbReference>
<keyword evidence="3" id="KW-1003">Cell membrane</keyword>
<evidence type="ECO:0000256" key="1">
    <source>
        <dbReference type="ARBA" id="ARBA00003328"/>
    </source>
</evidence>
<evidence type="ECO:0000256" key="14">
    <source>
        <dbReference type="ARBA" id="ARBA00023286"/>
    </source>
</evidence>
<evidence type="ECO:0000256" key="20">
    <source>
        <dbReference type="SAM" id="MobiDB-lite"/>
    </source>
</evidence>
<keyword evidence="8 19" id="KW-0406">Ion transport</keyword>
<dbReference type="InterPro" id="IPR036734">
    <property type="entry name" value="Neur_chan_lig-bd_sf"/>
</dbReference>
<keyword evidence="9 19" id="KW-0472">Membrane</keyword>
<dbReference type="GO" id="GO:0051899">
    <property type="term" value="P:membrane depolarization"/>
    <property type="evidence" value="ECO:0000318"/>
    <property type="project" value="GO_Central"/>
</dbReference>
<evidence type="ECO:0000256" key="16">
    <source>
        <dbReference type="ARBA" id="ARBA00034104"/>
    </source>
</evidence>
<dbReference type="InterPro" id="IPR006202">
    <property type="entry name" value="Neur_chan_lig-bd"/>
</dbReference>
<keyword evidence="12" id="KW-0325">Glycoprotein</keyword>
<accession>H2XXX5</accession>
<dbReference type="GO" id="GO:0005886">
    <property type="term" value="C:plasma membrane"/>
    <property type="evidence" value="ECO:0000318"/>
    <property type="project" value="GO_Central"/>
</dbReference>
<evidence type="ECO:0000256" key="17">
    <source>
        <dbReference type="ARBA" id="ARBA00034430"/>
    </source>
</evidence>
<feature type="compositionally biased region" description="Basic residues" evidence="20">
    <location>
        <begin position="427"/>
        <end position="437"/>
    </location>
</feature>
<dbReference type="PROSITE" id="PS00236">
    <property type="entry name" value="NEUROTR_ION_CHANNEL"/>
    <property type="match status" value="1"/>
</dbReference>
<feature type="region of interest" description="Disordered" evidence="20">
    <location>
        <begin position="599"/>
        <end position="629"/>
    </location>
</feature>
<keyword evidence="7" id="KW-0770">Synapse</keyword>
<feature type="compositionally biased region" description="Basic and acidic residues" evidence="20">
    <location>
        <begin position="461"/>
        <end position="470"/>
    </location>
</feature>
<dbReference type="Proteomes" id="UP000008144">
    <property type="component" value="Unassembled WGS sequence"/>
</dbReference>
<evidence type="ECO:0000256" key="11">
    <source>
        <dbReference type="ARBA" id="ARBA00023170"/>
    </source>
</evidence>
<feature type="chain" id="PRO_5022249236" description="Nicotinic acetylcholine receptor subunit" evidence="19">
    <location>
        <begin position="28"/>
        <end position="774"/>
    </location>
</feature>
<dbReference type="GO" id="GO:1904315">
    <property type="term" value="F:transmitter-gated monoatomic ion channel activity involved in regulation of postsynaptic membrane potential"/>
    <property type="evidence" value="ECO:0000318"/>
    <property type="project" value="GO_Central"/>
</dbReference>
<evidence type="ECO:0000256" key="3">
    <source>
        <dbReference type="ARBA" id="ARBA00022475"/>
    </source>
</evidence>
<evidence type="ECO:0000256" key="10">
    <source>
        <dbReference type="ARBA" id="ARBA00023157"/>
    </source>
</evidence>
<dbReference type="FunFam" id="2.70.170.10:FF:000012">
    <property type="entry name" value="Nicotinic acetylcholine receptor subunit gamma"/>
    <property type="match status" value="1"/>
</dbReference>
<comment type="subcellular location">
    <subcellularLocation>
        <location evidence="16">Postsynaptic cell membrane</location>
        <topology evidence="16">Multi-pass membrane protein</topology>
    </subcellularLocation>
</comment>
<dbReference type="GO" id="GO:0022848">
    <property type="term" value="F:acetylcholine-gated monoatomic cation-selective channel activity"/>
    <property type="evidence" value="ECO:0007669"/>
    <property type="project" value="InterPro"/>
</dbReference>
<evidence type="ECO:0000256" key="6">
    <source>
        <dbReference type="ARBA" id="ARBA00022989"/>
    </source>
</evidence>
<comment type="catalytic activity">
    <reaction evidence="18">
        <text>Na(+)(in) = Na(+)(out)</text>
        <dbReference type="Rhea" id="RHEA:34963"/>
        <dbReference type="ChEBI" id="CHEBI:29101"/>
    </reaction>
</comment>
<evidence type="ECO:0000256" key="8">
    <source>
        <dbReference type="ARBA" id="ARBA00023065"/>
    </source>
</evidence>
<dbReference type="Pfam" id="PF02931">
    <property type="entry name" value="Neur_chan_LBD"/>
    <property type="match status" value="1"/>
</dbReference>
<comment type="catalytic activity">
    <reaction evidence="17">
        <text>K(+)(in) = K(+)(out)</text>
        <dbReference type="Rhea" id="RHEA:29463"/>
        <dbReference type="ChEBI" id="CHEBI:29103"/>
    </reaction>
</comment>
<keyword evidence="14" id="KW-1071">Ligand-gated ion channel</keyword>
<dbReference type="InterPro" id="IPR038050">
    <property type="entry name" value="Neuro_actylchol_rec"/>
</dbReference>
<dbReference type="NCBIfam" id="TIGR00860">
    <property type="entry name" value="LIC"/>
    <property type="match status" value="1"/>
</dbReference>
<keyword evidence="24" id="KW-1185">Reference proteome</keyword>
<evidence type="ECO:0000256" key="2">
    <source>
        <dbReference type="ARBA" id="ARBA00022448"/>
    </source>
</evidence>
<evidence type="ECO:0000259" key="22">
    <source>
        <dbReference type="Pfam" id="PF02932"/>
    </source>
</evidence>
<feature type="transmembrane region" description="Helical" evidence="19">
    <location>
        <begin position="268"/>
        <end position="286"/>
    </location>
</feature>
<evidence type="ECO:0000256" key="19">
    <source>
        <dbReference type="RuleBase" id="RU000687"/>
    </source>
</evidence>
<dbReference type="FunFam" id="1.20.58.390:FF:000001">
    <property type="entry name" value="Neuronal nicotinic acetylcholine receptor subunit 3"/>
    <property type="match status" value="1"/>
</dbReference>
<dbReference type="AlphaFoldDB" id="H2XXX5"/>